<comment type="caution">
    <text evidence="2">The sequence shown here is derived from an EMBL/GenBank/DDBJ whole genome shotgun (WGS) entry which is preliminary data.</text>
</comment>
<evidence type="ECO:0000256" key="1">
    <source>
        <dbReference type="SAM" id="MobiDB-lite"/>
    </source>
</evidence>
<name>A0AAV2HLH5_LYMST</name>
<reference evidence="2 3" key="1">
    <citation type="submission" date="2024-04" db="EMBL/GenBank/DDBJ databases">
        <authorList>
            <consortium name="Genoscope - CEA"/>
            <person name="William W."/>
        </authorList>
    </citation>
    <scope>NUCLEOTIDE SEQUENCE [LARGE SCALE GENOMIC DNA]</scope>
</reference>
<protein>
    <submittedName>
        <fullName evidence="2">Uncharacterized protein</fullName>
    </submittedName>
</protein>
<feature type="compositionally biased region" description="Polar residues" evidence="1">
    <location>
        <begin position="8"/>
        <end position="17"/>
    </location>
</feature>
<sequence>MRKVADNEWNSSDSPLESETMESPLDVLSRAASMVETSSRPSGKYYGAHRSIYFSLSPSPIRSS</sequence>
<dbReference type="Proteomes" id="UP001497497">
    <property type="component" value="Unassembled WGS sequence"/>
</dbReference>
<evidence type="ECO:0000313" key="2">
    <source>
        <dbReference type="EMBL" id="CAL1534873.1"/>
    </source>
</evidence>
<feature type="region of interest" description="Disordered" evidence="1">
    <location>
        <begin position="1"/>
        <end position="24"/>
    </location>
</feature>
<gene>
    <name evidence="2" type="ORF">GSLYS_00008833001</name>
</gene>
<evidence type="ECO:0000313" key="3">
    <source>
        <dbReference type="Proteomes" id="UP001497497"/>
    </source>
</evidence>
<proteinExistence type="predicted"/>
<accession>A0AAV2HLH5</accession>
<dbReference type="AlphaFoldDB" id="A0AAV2HLH5"/>
<organism evidence="2 3">
    <name type="scientific">Lymnaea stagnalis</name>
    <name type="common">Great pond snail</name>
    <name type="synonym">Helix stagnalis</name>
    <dbReference type="NCBI Taxonomy" id="6523"/>
    <lineage>
        <taxon>Eukaryota</taxon>
        <taxon>Metazoa</taxon>
        <taxon>Spiralia</taxon>
        <taxon>Lophotrochozoa</taxon>
        <taxon>Mollusca</taxon>
        <taxon>Gastropoda</taxon>
        <taxon>Heterobranchia</taxon>
        <taxon>Euthyneura</taxon>
        <taxon>Panpulmonata</taxon>
        <taxon>Hygrophila</taxon>
        <taxon>Lymnaeoidea</taxon>
        <taxon>Lymnaeidae</taxon>
        <taxon>Lymnaea</taxon>
    </lineage>
</organism>
<keyword evidence="3" id="KW-1185">Reference proteome</keyword>
<dbReference type="EMBL" id="CAXITT010000185">
    <property type="protein sequence ID" value="CAL1534873.1"/>
    <property type="molecule type" value="Genomic_DNA"/>
</dbReference>